<keyword evidence="2" id="KW-1185">Reference proteome</keyword>
<sequence>MYRFENLRDESCAVESAEICSFPAYRSVEWLENHRLMPAPHGCLDHLTINPQSLSNYAHIRAYEVKANAVRTEIRNALFRQALFKIQNIEVLADNKCKKDRILRQIIKKAQPWFACSILKNKSIISEDIWQIDRCGSVQNYSVSIREVCGYIASGAILPRRGGRISLQSVSDESKKFIQPFEILLVNVKIPHDSKKTCLSLDPS</sequence>
<dbReference type="GeneID" id="24566661"/>
<dbReference type="KEGG" id="bbig:BBBOND_0406040"/>
<proteinExistence type="predicted"/>
<dbReference type="Proteomes" id="UP000033188">
    <property type="component" value="Chromosome 5"/>
</dbReference>
<organism evidence="1 2">
    <name type="scientific">Babesia bigemina</name>
    <dbReference type="NCBI Taxonomy" id="5866"/>
    <lineage>
        <taxon>Eukaryota</taxon>
        <taxon>Sar</taxon>
        <taxon>Alveolata</taxon>
        <taxon>Apicomplexa</taxon>
        <taxon>Aconoidasida</taxon>
        <taxon>Piroplasmida</taxon>
        <taxon>Babesiidae</taxon>
        <taxon>Babesia</taxon>
    </lineage>
</organism>
<evidence type="ECO:0000313" key="1">
    <source>
        <dbReference type="EMBL" id="CDR98120.1"/>
    </source>
</evidence>
<evidence type="ECO:0000313" key="2">
    <source>
        <dbReference type="Proteomes" id="UP000033188"/>
    </source>
</evidence>
<dbReference type="AlphaFoldDB" id="A0A061DEZ1"/>
<protein>
    <submittedName>
        <fullName evidence="1">Uncharacterized protein</fullName>
    </submittedName>
</protein>
<gene>
    <name evidence="1" type="ORF">BBBOND_0406040</name>
</gene>
<dbReference type="OrthoDB" id="361325at2759"/>
<dbReference type="EMBL" id="LK391711">
    <property type="protein sequence ID" value="CDR98120.1"/>
    <property type="molecule type" value="Genomic_DNA"/>
</dbReference>
<accession>A0A061DEZ1</accession>
<dbReference type="VEuPathDB" id="PiroplasmaDB:BBBOND_0406040"/>
<name>A0A061DEZ1_BABBI</name>
<dbReference type="RefSeq" id="XP_012770306.1">
    <property type="nucleotide sequence ID" value="XM_012914852.1"/>
</dbReference>
<reference evidence="2" key="1">
    <citation type="journal article" date="2014" name="Nucleic Acids Res.">
        <title>The evolutionary dynamics of variant antigen genes in Babesia reveal a history of genomic innovation underlying host-parasite interaction.</title>
        <authorList>
            <person name="Jackson A.P."/>
            <person name="Otto T.D."/>
            <person name="Darby A."/>
            <person name="Ramaprasad A."/>
            <person name="Xia D."/>
            <person name="Echaide I.E."/>
            <person name="Farber M."/>
            <person name="Gahlot S."/>
            <person name="Gamble J."/>
            <person name="Gupta D."/>
            <person name="Gupta Y."/>
            <person name="Jackson L."/>
            <person name="Malandrin L."/>
            <person name="Malas T.B."/>
            <person name="Moussa E."/>
            <person name="Nair M."/>
            <person name="Reid A.J."/>
            <person name="Sanders M."/>
            <person name="Sharma J."/>
            <person name="Tracey A."/>
            <person name="Quail M.A."/>
            <person name="Weir W."/>
            <person name="Wastling J.M."/>
            <person name="Hall N."/>
            <person name="Willadsen P."/>
            <person name="Lingelbach K."/>
            <person name="Shiels B."/>
            <person name="Tait A."/>
            <person name="Berriman M."/>
            <person name="Allred D.R."/>
            <person name="Pain A."/>
        </authorList>
    </citation>
    <scope>NUCLEOTIDE SEQUENCE [LARGE SCALE GENOMIC DNA]</scope>
    <source>
        <strain evidence="2">Bond</strain>
    </source>
</reference>